<sequence length="105" mass="12480">MYSLNKYIFEEVCDNNMELYNDIMETIRCDYNEIVGKLAHELCIPEIRQLVHKLVGVILILEGKNYEIMYYLKLLLNIDKTATSLKHYQTYIKMITDYDKSFLGL</sequence>
<reference evidence="1" key="1">
    <citation type="journal article" date="2020" name="Nature">
        <title>Giant virus diversity and host interactions through global metagenomics.</title>
        <authorList>
            <person name="Schulz F."/>
            <person name="Roux S."/>
            <person name="Paez-Espino D."/>
            <person name="Jungbluth S."/>
            <person name="Walsh D.A."/>
            <person name="Denef V.J."/>
            <person name="McMahon K.D."/>
            <person name="Konstantinidis K.T."/>
            <person name="Eloe-Fadrosh E.A."/>
            <person name="Kyrpides N.C."/>
            <person name="Woyke T."/>
        </authorList>
    </citation>
    <scope>NUCLEOTIDE SEQUENCE</scope>
    <source>
        <strain evidence="1">GVMAG-M-3300022752-39</strain>
    </source>
</reference>
<accession>A0A6C0CTS0</accession>
<name>A0A6C0CTS0_9ZZZZ</name>
<evidence type="ECO:0008006" key="2">
    <source>
        <dbReference type="Google" id="ProtNLM"/>
    </source>
</evidence>
<proteinExistence type="predicted"/>
<evidence type="ECO:0000313" key="1">
    <source>
        <dbReference type="EMBL" id="QHT08246.1"/>
    </source>
</evidence>
<dbReference type="EMBL" id="MN739492">
    <property type="protein sequence ID" value="QHT08246.1"/>
    <property type="molecule type" value="Genomic_DNA"/>
</dbReference>
<dbReference type="AlphaFoldDB" id="A0A6C0CTS0"/>
<organism evidence="1">
    <name type="scientific">viral metagenome</name>
    <dbReference type="NCBI Taxonomy" id="1070528"/>
    <lineage>
        <taxon>unclassified sequences</taxon>
        <taxon>metagenomes</taxon>
        <taxon>organismal metagenomes</taxon>
    </lineage>
</organism>
<protein>
    <recommendedName>
        <fullName evidence="2">HPt domain-containing protein</fullName>
    </recommendedName>
</protein>